<gene>
    <name evidence="2" type="ORF">BU14_0178s0017</name>
</gene>
<dbReference type="InterPro" id="IPR027799">
    <property type="entry name" value="Rtf2_RING-finger"/>
</dbReference>
<evidence type="ECO:0000313" key="2">
    <source>
        <dbReference type="EMBL" id="OSX76701.1"/>
    </source>
</evidence>
<dbReference type="AlphaFoldDB" id="A0A1X6P736"/>
<proteinExistence type="inferred from homology"/>
<dbReference type="PANTHER" id="PTHR12775">
    <property type="entry name" value="PROTEIN C20ORF43 HOMOLOG"/>
    <property type="match status" value="1"/>
</dbReference>
<dbReference type="CDD" id="cd16653">
    <property type="entry name" value="RING-like_Rtf2"/>
    <property type="match status" value="1"/>
</dbReference>
<sequence>MGGDGGTLSHARRDQLRMFTPKGGPAAAADPAAAPATAAAVALSTCALSREALEPPIVVCSKGYLYNKAAVLTHLLSLKRPAGSGPVPAALAAAAAAPAGTDATGAFRHLRRRSDVMDVTPRMLPPARRRREAAVTAGREGVVAPAFVCPITQREATGRERWLATVPCGCVVSAAGWDAVRAAAVAAGGRCPVCESPVDGRVVLGGGTERGGGWPSARSRAGAGLAPRNASGVATVATAGVTARAAATVGAAMV</sequence>
<reference evidence="2 3" key="1">
    <citation type="submission" date="2017-03" db="EMBL/GenBank/DDBJ databases">
        <title>WGS assembly of Porphyra umbilicalis.</title>
        <authorList>
            <person name="Brawley S.H."/>
            <person name="Blouin N.A."/>
            <person name="Ficko-Blean E."/>
            <person name="Wheeler G.L."/>
            <person name="Lohr M."/>
            <person name="Goodson H.V."/>
            <person name="Jenkins J.W."/>
            <person name="Blaby-Haas C.E."/>
            <person name="Helliwell K.E."/>
            <person name="Chan C."/>
            <person name="Marriage T."/>
            <person name="Bhattacharya D."/>
            <person name="Klein A.S."/>
            <person name="Badis Y."/>
            <person name="Brodie J."/>
            <person name="Cao Y."/>
            <person name="Collen J."/>
            <person name="Dittami S.M."/>
            <person name="Gachon C.M."/>
            <person name="Green B.R."/>
            <person name="Karpowicz S."/>
            <person name="Kim J.W."/>
            <person name="Kudahl U."/>
            <person name="Lin S."/>
            <person name="Michel G."/>
            <person name="Mittag M."/>
            <person name="Olson B.J."/>
            <person name="Pangilinan J."/>
            <person name="Peng Y."/>
            <person name="Qiu H."/>
            <person name="Shu S."/>
            <person name="Singer J.T."/>
            <person name="Smith A.G."/>
            <person name="Sprecher B.N."/>
            <person name="Wagner V."/>
            <person name="Wang W."/>
            <person name="Wang Z.-Y."/>
            <person name="Yan J."/>
            <person name="Yarish C."/>
            <person name="Zoeuner-Riek S."/>
            <person name="Zhuang Y."/>
            <person name="Zou Y."/>
            <person name="Lindquist E.A."/>
            <person name="Grimwood J."/>
            <person name="Barry K."/>
            <person name="Rokhsar D.S."/>
            <person name="Schmutz J."/>
            <person name="Stiller J.W."/>
            <person name="Grossman A.R."/>
            <person name="Prochnik S.E."/>
        </authorList>
    </citation>
    <scope>NUCLEOTIDE SEQUENCE [LARGE SCALE GENOMIC DNA]</scope>
    <source>
        <strain evidence="2">4086291</strain>
    </source>
</reference>
<evidence type="ECO:0000256" key="1">
    <source>
        <dbReference type="ARBA" id="ARBA00009885"/>
    </source>
</evidence>
<dbReference type="GO" id="GO:0006274">
    <property type="term" value="P:DNA replication termination"/>
    <property type="evidence" value="ECO:0007669"/>
    <property type="project" value="TreeGrafter"/>
</dbReference>
<dbReference type="InterPro" id="IPR006735">
    <property type="entry name" value="Rtf2"/>
</dbReference>
<organism evidence="2 3">
    <name type="scientific">Porphyra umbilicalis</name>
    <name type="common">Purple laver</name>
    <name type="synonym">Red alga</name>
    <dbReference type="NCBI Taxonomy" id="2786"/>
    <lineage>
        <taxon>Eukaryota</taxon>
        <taxon>Rhodophyta</taxon>
        <taxon>Bangiophyceae</taxon>
        <taxon>Bangiales</taxon>
        <taxon>Bangiaceae</taxon>
        <taxon>Porphyra</taxon>
    </lineage>
</organism>
<name>A0A1X6P736_PORUM</name>
<dbReference type="OrthoDB" id="247013at2759"/>
<dbReference type="GO" id="GO:0005634">
    <property type="term" value="C:nucleus"/>
    <property type="evidence" value="ECO:0007669"/>
    <property type="project" value="TreeGrafter"/>
</dbReference>
<comment type="similarity">
    <text evidence="1">Belongs to the rtf2 family.</text>
</comment>
<dbReference type="Pfam" id="PF04641">
    <property type="entry name" value="Rtf2"/>
    <property type="match status" value="1"/>
</dbReference>
<dbReference type="EMBL" id="KV918858">
    <property type="protein sequence ID" value="OSX76701.1"/>
    <property type="molecule type" value="Genomic_DNA"/>
</dbReference>
<dbReference type="Proteomes" id="UP000218209">
    <property type="component" value="Unassembled WGS sequence"/>
</dbReference>
<dbReference type="PANTHER" id="PTHR12775:SF0">
    <property type="entry name" value="REPLICATION TERMINATION FACTOR 2"/>
    <property type="match status" value="1"/>
</dbReference>
<evidence type="ECO:0000313" key="3">
    <source>
        <dbReference type="Proteomes" id="UP000218209"/>
    </source>
</evidence>
<protein>
    <recommendedName>
        <fullName evidence="4">Replication termination factor 2</fullName>
    </recommendedName>
</protein>
<evidence type="ECO:0008006" key="4">
    <source>
        <dbReference type="Google" id="ProtNLM"/>
    </source>
</evidence>
<keyword evidence="3" id="KW-1185">Reference proteome</keyword>
<accession>A0A1X6P736</accession>